<dbReference type="Gene3D" id="3.40.630.30">
    <property type="match status" value="1"/>
</dbReference>
<organism evidence="2 3">
    <name type="scientific">Candidatus Limosilactobacillus merdavium</name>
    <dbReference type="NCBI Taxonomy" id="2838651"/>
    <lineage>
        <taxon>Bacteria</taxon>
        <taxon>Bacillati</taxon>
        <taxon>Bacillota</taxon>
        <taxon>Bacilli</taxon>
        <taxon>Lactobacillales</taxon>
        <taxon>Lactobacillaceae</taxon>
        <taxon>Limosilactobacillus</taxon>
    </lineage>
</organism>
<dbReference type="Proteomes" id="UP000824180">
    <property type="component" value="Unassembled WGS sequence"/>
</dbReference>
<protein>
    <submittedName>
        <fullName evidence="2">GNAT family N-acetyltransferase</fullName>
    </submittedName>
</protein>
<comment type="caution">
    <text evidence="2">The sequence shown here is derived from an EMBL/GenBank/DDBJ whole genome shotgun (WGS) entry which is preliminary data.</text>
</comment>
<proteinExistence type="predicted"/>
<evidence type="ECO:0000313" key="2">
    <source>
        <dbReference type="EMBL" id="MBU3829441.1"/>
    </source>
</evidence>
<dbReference type="SUPFAM" id="SSF55729">
    <property type="entry name" value="Acyl-CoA N-acyltransferases (Nat)"/>
    <property type="match status" value="1"/>
</dbReference>
<sequence length="192" mass="22050">MSAIYLRRAKTNDLDAIMKIVEEARELLKKDGSPQWQDGHPNRETFEQDISRGINWVLVVGDHVAGTATLMLDPDPAYKVIYNGQWSQPNAPYATIHRVAISSHYRGQGLSKILFSNLITVAQLQDRNNIRLDTHEQNKRMQKLVQDFGFIRCGNINVEDRIDPKRIAFELNLRQGYKVTKITNDFMKGLLK</sequence>
<dbReference type="EMBL" id="JAHLFK010000005">
    <property type="protein sequence ID" value="MBU3829441.1"/>
    <property type="molecule type" value="Genomic_DNA"/>
</dbReference>
<dbReference type="InterPro" id="IPR016181">
    <property type="entry name" value="Acyl_CoA_acyltransferase"/>
</dbReference>
<dbReference type="PANTHER" id="PTHR43617:SF22">
    <property type="entry name" value="L-AMINO ACID N-ACETYLTRANSFERASE AAAT"/>
    <property type="match status" value="1"/>
</dbReference>
<dbReference type="PROSITE" id="PS51186">
    <property type="entry name" value="GNAT"/>
    <property type="match status" value="1"/>
</dbReference>
<dbReference type="GO" id="GO:0016747">
    <property type="term" value="F:acyltransferase activity, transferring groups other than amino-acyl groups"/>
    <property type="evidence" value="ECO:0007669"/>
    <property type="project" value="InterPro"/>
</dbReference>
<feature type="domain" description="N-acetyltransferase" evidence="1">
    <location>
        <begin position="4"/>
        <end position="174"/>
    </location>
</feature>
<reference evidence="2" key="1">
    <citation type="journal article" date="2021" name="PeerJ">
        <title>Extensive microbial diversity within the chicken gut microbiome revealed by metagenomics and culture.</title>
        <authorList>
            <person name="Gilroy R."/>
            <person name="Ravi A."/>
            <person name="Getino M."/>
            <person name="Pursley I."/>
            <person name="Horton D.L."/>
            <person name="Alikhan N.F."/>
            <person name="Baker D."/>
            <person name="Gharbi K."/>
            <person name="Hall N."/>
            <person name="Watson M."/>
            <person name="Adriaenssens E.M."/>
            <person name="Foster-Nyarko E."/>
            <person name="Jarju S."/>
            <person name="Secka A."/>
            <person name="Antonio M."/>
            <person name="Oren A."/>
            <person name="Chaudhuri R.R."/>
            <person name="La Ragione R."/>
            <person name="Hildebrand F."/>
            <person name="Pallen M.J."/>
        </authorList>
    </citation>
    <scope>NUCLEOTIDE SEQUENCE</scope>
    <source>
        <strain evidence="2">876</strain>
    </source>
</reference>
<gene>
    <name evidence="2" type="ORF">H9843_00825</name>
</gene>
<name>A0A9E2KTU4_9LACO</name>
<reference evidence="2" key="2">
    <citation type="submission" date="2021-04" db="EMBL/GenBank/DDBJ databases">
        <authorList>
            <person name="Gilroy R."/>
        </authorList>
    </citation>
    <scope>NUCLEOTIDE SEQUENCE</scope>
    <source>
        <strain evidence="2">876</strain>
    </source>
</reference>
<evidence type="ECO:0000313" key="3">
    <source>
        <dbReference type="Proteomes" id="UP000824180"/>
    </source>
</evidence>
<dbReference type="InterPro" id="IPR000182">
    <property type="entry name" value="GNAT_dom"/>
</dbReference>
<dbReference type="CDD" id="cd04301">
    <property type="entry name" value="NAT_SF"/>
    <property type="match status" value="1"/>
</dbReference>
<dbReference type="InterPro" id="IPR050276">
    <property type="entry name" value="MshD_Acetyltransferase"/>
</dbReference>
<evidence type="ECO:0000259" key="1">
    <source>
        <dbReference type="PROSITE" id="PS51186"/>
    </source>
</evidence>
<dbReference type="PANTHER" id="PTHR43617">
    <property type="entry name" value="L-AMINO ACID N-ACETYLTRANSFERASE"/>
    <property type="match status" value="1"/>
</dbReference>
<accession>A0A9E2KTU4</accession>
<dbReference type="Pfam" id="PF00583">
    <property type="entry name" value="Acetyltransf_1"/>
    <property type="match status" value="1"/>
</dbReference>
<dbReference type="AlphaFoldDB" id="A0A9E2KTU4"/>